<dbReference type="Gene3D" id="3.40.50.720">
    <property type="entry name" value="NAD(P)-binding Rossmann-like Domain"/>
    <property type="match status" value="1"/>
</dbReference>
<keyword evidence="8 11" id="KW-0368">Histidine biosynthesis</keyword>
<dbReference type="Gene3D" id="3.40.50.10860">
    <property type="entry name" value="Leucine Dehydrogenase, chain A, domain 1"/>
    <property type="match status" value="1"/>
</dbReference>
<dbReference type="PRINTS" id="PR00085">
    <property type="entry name" value="THFDHDRGNASE"/>
</dbReference>
<comment type="catalytic activity">
    <reaction evidence="11">
        <text>(6R)-5,10-methenyltetrahydrofolate + H2O = (6R)-10-formyltetrahydrofolate + H(+)</text>
        <dbReference type="Rhea" id="RHEA:23700"/>
        <dbReference type="ChEBI" id="CHEBI:15377"/>
        <dbReference type="ChEBI" id="CHEBI:15378"/>
        <dbReference type="ChEBI" id="CHEBI:57455"/>
        <dbReference type="ChEBI" id="CHEBI:195366"/>
        <dbReference type="EC" id="3.5.4.9"/>
    </reaction>
</comment>
<evidence type="ECO:0000313" key="14">
    <source>
        <dbReference type="EMBL" id="OHA91569.1"/>
    </source>
</evidence>
<evidence type="ECO:0000313" key="15">
    <source>
        <dbReference type="Proteomes" id="UP000178612"/>
    </source>
</evidence>
<dbReference type="PANTHER" id="PTHR48099">
    <property type="entry name" value="C-1-TETRAHYDROFOLATE SYNTHASE, CYTOPLASMIC-RELATED"/>
    <property type="match status" value="1"/>
</dbReference>
<feature type="binding site" evidence="11">
    <location>
        <begin position="145"/>
        <end position="147"/>
    </location>
    <ligand>
        <name>NADP(+)</name>
        <dbReference type="ChEBI" id="CHEBI:58349"/>
    </ligand>
</feature>
<name>A0A1G2T421_9BACT</name>
<dbReference type="Pfam" id="PF02882">
    <property type="entry name" value="THF_DHG_CYH_C"/>
    <property type="match status" value="1"/>
</dbReference>
<keyword evidence="7 11" id="KW-0560">Oxidoreductase</keyword>
<evidence type="ECO:0000256" key="11">
    <source>
        <dbReference type="HAMAP-Rule" id="MF_01576"/>
    </source>
</evidence>
<dbReference type="GO" id="GO:0004488">
    <property type="term" value="F:methylenetetrahydrofolate dehydrogenase (NADP+) activity"/>
    <property type="evidence" value="ECO:0007669"/>
    <property type="project" value="UniProtKB-UniRule"/>
</dbReference>
<dbReference type="EMBL" id="MHVJ01000011">
    <property type="protein sequence ID" value="OHA91569.1"/>
    <property type="molecule type" value="Genomic_DNA"/>
</dbReference>
<evidence type="ECO:0000256" key="6">
    <source>
        <dbReference type="ARBA" id="ARBA00022857"/>
    </source>
</evidence>
<feature type="binding site" evidence="11">
    <location>
        <position position="211"/>
    </location>
    <ligand>
        <name>NADP(+)</name>
        <dbReference type="ChEBI" id="CHEBI:58349"/>
    </ligand>
</feature>
<dbReference type="SUPFAM" id="SSF53223">
    <property type="entry name" value="Aminoacid dehydrogenase-like, N-terminal domain"/>
    <property type="match status" value="1"/>
</dbReference>
<feature type="domain" description="Tetrahydrofolate dehydrogenase/cyclohydrolase NAD(P)-binding" evidence="13">
    <location>
        <begin position="119"/>
        <end position="261"/>
    </location>
</feature>
<keyword evidence="3 11" id="KW-0028">Amino-acid biosynthesis</keyword>
<evidence type="ECO:0000256" key="9">
    <source>
        <dbReference type="ARBA" id="ARBA00023167"/>
    </source>
</evidence>
<evidence type="ECO:0000256" key="3">
    <source>
        <dbReference type="ARBA" id="ARBA00022605"/>
    </source>
</evidence>
<comment type="pathway">
    <text evidence="1 11">One-carbon metabolism; tetrahydrofolate interconversion.</text>
</comment>
<dbReference type="GO" id="GO:0005829">
    <property type="term" value="C:cytosol"/>
    <property type="evidence" value="ECO:0007669"/>
    <property type="project" value="TreeGrafter"/>
</dbReference>
<dbReference type="AlphaFoldDB" id="A0A1G2T421"/>
<evidence type="ECO:0000256" key="10">
    <source>
        <dbReference type="ARBA" id="ARBA00023268"/>
    </source>
</evidence>
<evidence type="ECO:0000256" key="2">
    <source>
        <dbReference type="ARBA" id="ARBA00022563"/>
    </source>
</evidence>
<keyword evidence="4 11" id="KW-0658">Purine biosynthesis</keyword>
<dbReference type="EC" id="3.5.4.9" evidence="11"/>
<keyword evidence="2 11" id="KW-0554">One-carbon metabolism</keyword>
<accession>A0A1G2T421</accession>
<dbReference type="InterPro" id="IPR020631">
    <property type="entry name" value="THF_DH/CycHdrlase_NAD-bd_dom"/>
</dbReference>
<dbReference type="InterPro" id="IPR020867">
    <property type="entry name" value="THF_DH/CycHdrlase_CS"/>
</dbReference>
<keyword evidence="5 11" id="KW-0378">Hydrolase</keyword>
<keyword evidence="9 11" id="KW-0486">Methionine biosynthesis</keyword>
<comment type="similarity">
    <text evidence="11">Belongs to the tetrahydrofolate dehydrogenase/cyclohydrolase family.</text>
</comment>
<gene>
    <name evidence="11" type="primary">folD</name>
    <name evidence="14" type="ORF">A2758_00460</name>
</gene>
<keyword evidence="6 11" id="KW-0521">NADP</keyword>
<dbReference type="UniPathway" id="UPA00193"/>
<keyword evidence="10 11" id="KW-0511">Multifunctional enzyme</keyword>
<dbReference type="FunFam" id="3.40.50.720:FF:000094">
    <property type="entry name" value="Bifunctional protein FolD"/>
    <property type="match status" value="1"/>
</dbReference>
<dbReference type="PANTHER" id="PTHR48099:SF5">
    <property type="entry name" value="C-1-TETRAHYDROFOLATE SYNTHASE, CYTOPLASMIC"/>
    <property type="match status" value="1"/>
</dbReference>
<comment type="caution">
    <text evidence="11">Lacks conserved residue(s) required for the propagation of feature annotation.</text>
</comment>
<evidence type="ECO:0000256" key="4">
    <source>
        <dbReference type="ARBA" id="ARBA00022755"/>
    </source>
</evidence>
<dbReference type="InterPro" id="IPR000672">
    <property type="entry name" value="THF_DH/CycHdrlase"/>
</dbReference>
<dbReference type="EC" id="1.5.1.5" evidence="11"/>
<dbReference type="GO" id="GO:0000105">
    <property type="term" value="P:L-histidine biosynthetic process"/>
    <property type="evidence" value="ECO:0007669"/>
    <property type="project" value="UniProtKB-KW"/>
</dbReference>
<comment type="subunit">
    <text evidence="11">Homodimer.</text>
</comment>
<comment type="catalytic activity">
    <reaction evidence="11">
        <text>(6R)-5,10-methylene-5,6,7,8-tetrahydrofolate + NADP(+) = (6R)-5,10-methenyltetrahydrofolate + NADPH</text>
        <dbReference type="Rhea" id="RHEA:22812"/>
        <dbReference type="ChEBI" id="CHEBI:15636"/>
        <dbReference type="ChEBI" id="CHEBI:57455"/>
        <dbReference type="ChEBI" id="CHEBI:57783"/>
        <dbReference type="ChEBI" id="CHEBI:58349"/>
        <dbReference type="EC" id="1.5.1.5"/>
    </reaction>
</comment>
<dbReference type="PROSITE" id="PS00767">
    <property type="entry name" value="THF_DHG_CYH_2"/>
    <property type="match status" value="1"/>
</dbReference>
<evidence type="ECO:0000256" key="1">
    <source>
        <dbReference type="ARBA" id="ARBA00004777"/>
    </source>
</evidence>
<dbReference type="GO" id="GO:0035999">
    <property type="term" value="P:tetrahydrofolate interconversion"/>
    <property type="evidence" value="ECO:0007669"/>
    <property type="project" value="UniProtKB-UniRule"/>
</dbReference>
<evidence type="ECO:0000256" key="7">
    <source>
        <dbReference type="ARBA" id="ARBA00023002"/>
    </source>
</evidence>
<comment type="caution">
    <text evidence="14">The sequence shown here is derived from an EMBL/GenBank/DDBJ whole genome shotgun (WGS) entry which is preliminary data.</text>
</comment>
<evidence type="ECO:0000256" key="8">
    <source>
        <dbReference type="ARBA" id="ARBA00023102"/>
    </source>
</evidence>
<dbReference type="Proteomes" id="UP000178612">
    <property type="component" value="Unassembled WGS sequence"/>
</dbReference>
<dbReference type="InterPro" id="IPR046346">
    <property type="entry name" value="Aminoacid_DH-like_N_sf"/>
</dbReference>
<dbReference type="SUPFAM" id="SSF51735">
    <property type="entry name" value="NAD(P)-binding Rossmann-fold domains"/>
    <property type="match status" value="1"/>
</dbReference>
<organism evidence="14 15">
    <name type="scientific">Candidatus Zambryskibacteria bacterium RIFCSPHIGHO2_01_FULL_49_18</name>
    <dbReference type="NCBI Taxonomy" id="1802740"/>
    <lineage>
        <taxon>Bacteria</taxon>
        <taxon>Candidatus Zambryskiibacteriota</taxon>
    </lineage>
</organism>
<evidence type="ECO:0000259" key="13">
    <source>
        <dbReference type="Pfam" id="PF02882"/>
    </source>
</evidence>
<sequence>MILDGSKLSREIAAKLKRKIKRLKRKPGLFIVQIGNLSASNRYIERKKIFAAKIGTIAESKKFPSNISRKRLDSIISKLNNDKAVHGIIVQEPLPKHLQNISGNIAEEKKVDGGKYFIPATTKGILTLLKKYKVKIAGKKLTVVGRSNLVGLPTALEMLKRDATVTICHRKTGNLKEETKRADILIVAAGRPKLISKNHVSRNQVVIDIGINVLKNGKLCGDVDFKNVSKIVKAISPVPGGVGPMTVASLFENLLEAHKLQS</sequence>
<comment type="function">
    <text evidence="11">Catalyzes the oxidation of 5,10-methylenetetrahydrofolate to 5,10-methenyltetrahydrofolate and then the hydrolysis of 5,10-methenyltetrahydrofolate to 10-formyltetrahydrofolate.</text>
</comment>
<dbReference type="GO" id="GO:0004477">
    <property type="term" value="F:methenyltetrahydrofolate cyclohydrolase activity"/>
    <property type="evidence" value="ECO:0007669"/>
    <property type="project" value="UniProtKB-UniRule"/>
</dbReference>
<proteinExistence type="inferred from homology"/>
<reference evidence="14 15" key="1">
    <citation type="journal article" date="2016" name="Nat. Commun.">
        <title>Thousands of microbial genomes shed light on interconnected biogeochemical processes in an aquifer system.</title>
        <authorList>
            <person name="Anantharaman K."/>
            <person name="Brown C.T."/>
            <person name="Hug L.A."/>
            <person name="Sharon I."/>
            <person name="Castelle C.J."/>
            <person name="Probst A.J."/>
            <person name="Thomas B.C."/>
            <person name="Singh A."/>
            <person name="Wilkins M.J."/>
            <person name="Karaoz U."/>
            <person name="Brodie E.L."/>
            <person name="Williams K.H."/>
            <person name="Hubbard S.S."/>
            <person name="Banfield J.F."/>
        </authorList>
    </citation>
    <scope>NUCLEOTIDE SEQUENCE [LARGE SCALE GENOMIC DNA]</scope>
</reference>
<dbReference type="InterPro" id="IPR036291">
    <property type="entry name" value="NAD(P)-bd_dom_sf"/>
</dbReference>
<dbReference type="GO" id="GO:0009086">
    <property type="term" value="P:methionine biosynthetic process"/>
    <property type="evidence" value="ECO:0007669"/>
    <property type="project" value="UniProtKB-KW"/>
</dbReference>
<evidence type="ECO:0000256" key="5">
    <source>
        <dbReference type="ARBA" id="ARBA00022801"/>
    </source>
</evidence>
<dbReference type="GO" id="GO:0006164">
    <property type="term" value="P:purine nucleotide biosynthetic process"/>
    <property type="evidence" value="ECO:0007669"/>
    <property type="project" value="UniProtKB-KW"/>
</dbReference>
<dbReference type="CDD" id="cd01080">
    <property type="entry name" value="NAD_bind_m-THF_DH_Cyclohyd"/>
    <property type="match status" value="1"/>
</dbReference>
<evidence type="ECO:0000259" key="12">
    <source>
        <dbReference type="Pfam" id="PF00763"/>
    </source>
</evidence>
<feature type="domain" description="Tetrahydrofolate dehydrogenase/cyclohydrolase catalytic" evidence="12">
    <location>
        <begin position="3"/>
        <end position="112"/>
    </location>
</feature>
<dbReference type="Pfam" id="PF00763">
    <property type="entry name" value="THF_DHG_CYH"/>
    <property type="match status" value="1"/>
</dbReference>
<protein>
    <recommendedName>
        <fullName evidence="11">Bifunctional protein FolD</fullName>
    </recommendedName>
    <domain>
        <recommendedName>
            <fullName evidence="11">Methylenetetrahydrofolate dehydrogenase</fullName>
            <ecNumber evidence="11">1.5.1.5</ecNumber>
        </recommendedName>
    </domain>
    <domain>
        <recommendedName>
            <fullName evidence="11">Methenyltetrahydrofolate cyclohydrolase</fullName>
            <ecNumber evidence="11">3.5.4.9</ecNumber>
        </recommendedName>
    </domain>
</protein>
<dbReference type="HAMAP" id="MF_01576">
    <property type="entry name" value="THF_DHG_CYH"/>
    <property type="match status" value="1"/>
</dbReference>
<dbReference type="InterPro" id="IPR020630">
    <property type="entry name" value="THF_DH/CycHdrlase_cat_dom"/>
</dbReference>